<accession>A0ABT4E1M2</accession>
<comment type="caution">
    <text evidence="1">The sequence shown here is derived from an EMBL/GenBank/DDBJ whole genome shotgun (WGS) entry which is preliminary data.</text>
</comment>
<gene>
    <name evidence="1" type="ORF">M5X09_27680</name>
</gene>
<name>A0ABT4E1M2_9BACL</name>
<protein>
    <submittedName>
        <fullName evidence="1">Uncharacterized protein</fullName>
    </submittedName>
</protein>
<dbReference type="EMBL" id="JAMDLW010000065">
    <property type="protein sequence ID" value="MCY9523385.1"/>
    <property type="molecule type" value="Genomic_DNA"/>
</dbReference>
<evidence type="ECO:0000313" key="1">
    <source>
        <dbReference type="EMBL" id="MCY9523385.1"/>
    </source>
</evidence>
<evidence type="ECO:0000313" key="2">
    <source>
        <dbReference type="Proteomes" id="UP001207626"/>
    </source>
</evidence>
<keyword evidence="2" id="KW-1185">Reference proteome</keyword>
<organism evidence="1 2">
    <name type="scientific">Paenibacillus apiarius</name>
    <dbReference type="NCBI Taxonomy" id="46240"/>
    <lineage>
        <taxon>Bacteria</taxon>
        <taxon>Bacillati</taxon>
        <taxon>Bacillota</taxon>
        <taxon>Bacilli</taxon>
        <taxon>Bacillales</taxon>
        <taxon>Paenibacillaceae</taxon>
        <taxon>Paenibacillus</taxon>
    </lineage>
</organism>
<proteinExistence type="predicted"/>
<dbReference type="Proteomes" id="UP001207626">
    <property type="component" value="Unassembled WGS sequence"/>
</dbReference>
<sequence length="116" mass="13427">MRSSDPKPIGIASLLQYIDMEYMSNQEYDSICDLDINDEAQQLQVIRLAIIPGYLGCNEITQKSLKKLLELCLKEGVALDELFEMRSFPFENEIEDKKGFLQNLYKELFEKEHGSD</sequence>
<reference evidence="1 2" key="1">
    <citation type="submission" date="2022-05" db="EMBL/GenBank/DDBJ databases">
        <title>Genome Sequencing of Bee-Associated Microbes.</title>
        <authorList>
            <person name="Dunlap C."/>
        </authorList>
    </citation>
    <scope>NUCLEOTIDE SEQUENCE [LARGE SCALE GENOMIC DNA]</scope>
    <source>
        <strain evidence="1 2">NRRL NRS-1438</strain>
    </source>
</reference>
<dbReference type="RefSeq" id="WP_087434191.1">
    <property type="nucleotide sequence ID" value="NZ_JAMDLV010000089.1"/>
</dbReference>